<dbReference type="GO" id="GO:0016787">
    <property type="term" value="F:hydrolase activity"/>
    <property type="evidence" value="ECO:0007669"/>
    <property type="project" value="InterPro"/>
</dbReference>
<dbReference type="InterPro" id="IPR051049">
    <property type="entry name" value="Dienelactone_hydrolase-like"/>
</dbReference>
<dbReference type="RefSeq" id="WP_131994067.1">
    <property type="nucleotide sequence ID" value="NZ_SMGK01000002.1"/>
</dbReference>
<sequence>MSEIVKLKAKDGHELDAYVARPAGEPIGGLVVVQEIFGVNHHIRSVADGFAKDGFLAVAPAMFDRFQRDVELGYSGEDWQIAMGYAQKINIDDAVLDVSAALDYVKKETGTKSGVVGYCFGGSMAWLAAARLDPDVAVGYYGGYIPKFNYENPRVPVMLHFGAKDEHIPLEGIEQVKAAHPEVEVYLYDAGHGFNCDERASYNAEASKIARERTVTFLKQHMK</sequence>
<dbReference type="InterPro" id="IPR002925">
    <property type="entry name" value="Dienelactn_hydro"/>
</dbReference>
<dbReference type="InterPro" id="IPR029058">
    <property type="entry name" value="AB_hydrolase_fold"/>
</dbReference>
<name>A0A4R1L6P9_9BACT</name>
<dbReference type="Pfam" id="PF01738">
    <property type="entry name" value="DLH"/>
    <property type="match status" value="1"/>
</dbReference>
<dbReference type="Proteomes" id="UP000295210">
    <property type="component" value="Unassembled WGS sequence"/>
</dbReference>
<comment type="caution">
    <text evidence="2">The sequence shown here is derived from an EMBL/GenBank/DDBJ whole genome shotgun (WGS) entry which is preliminary data.</text>
</comment>
<dbReference type="Gene3D" id="3.40.50.1820">
    <property type="entry name" value="alpha/beta hydrolase"/>
    <property type="match status" value="1"/>
</dbReference>
<organism evidence="2 3">
    <name type="scientific">Acidipila rosea</name>
    <dbReference type="NCBI Taxonomy" id="768535"/>
    <lineage>
        <taxon>Bacteria</taxon>
        <taxon>Pseudomonadati</taxon>
        <taxon>Acidobacteriota</taxon>
        <taxon>Terriglobia</taxon>
        <taxon>Terriglobales</taxon>
        <taxon>Acidobacteriaceae</taxon>
        <taxon>Acidipila</taxon>
    </lineage>
</organism>
<gene>
    <name evidence="2" type="ORF">C7378_1486</name>
</gene>
<evidence type="ECO:0000313" key="3">
    <source>
        <dbReference type="Proteomes" id="UP000295210"/>
    </source>
</evidence>
<reference evidence="2 3" key="1">
    <citation type="submission" date="2019-03" db="EMBL/GenBank/DDBJ databases">
        <title>Genomic Encyclopedia of Type Strains, Phase IV (KMG-IV): sequencing the most valuable type-strain genomes for metagenomic binning, comparative biology and taxonomic classification.</title>
        <authorList>
            <person name="Goeker M."/>
        </authorList>
    </citation>
    <scope>NUCLEOTIDE SEQUENCE [LARGE SCALE GENOMIC DNA]</scope>
    <source>
        <strain evidence="2 3">DSM 103428</strain>
    </source>
</reference>
<keyword evidence="3" id="KW-1185">Reference proteome</keyword>
<evidence type="ECO:0000313" key="2">
    <source>
        <dbReference type="EMBL" id="TCK73868.1"/>
    </source>
</evidence>
<dbReference type="SUPFAM" id="SSF53474">
    <property type="entry name" value="alpha/beta-Hydrolases"/>
    <property type="match status" value="1"/>
</dbReference>
<evidence type="ECO:0000259" key="1">
    <source>
        <dbReference type="Pfam" id="PF01738"/>
    </source>
</evidence>
<dbReference type="PANTHER" id="PTHR46623:SF6">
    <property type="entry name" value="ALPHA_BETA-HYDROLASES SUPERFAMILY PROTEIN"/>
    <property type="match status" value="1"/>
</dbReference>
<feature type="domain" description="Dienelactone hydrolase" evidence="1">
    <location>
        <begin position="15"/>
        <end position="221"/>
    </location>
</feature>
<dbReference type="PANTHER" id="PTHR46623">
    <property type="entry name" value="CARBOXYMETHYLENEBUTENOLIDASE-RELATED"/>
    <property type="match status" value="1"/>
</dbReference>
<proteinExistence type="predicted"/>
<dbReference type="EMBL" id="SMGK01000002">
    <property type="protein sequence ID" value="TCK73868.1"/>
    <property type="molecule type" value="Genomic_DNA"/>
</dbReference>
<protein>
    <submittedName>
        <fullName evidence="2">Carboxymethylenebutenolidase</fullName>
    </submittedName>
</protein>
<accession>A0A4R1L6P9</accession>
<dbReference type="AlphaFoldDB" id="A0A4R1L6P9"/>
<dbReference type="OrthoDB" id="115291at2"/>